<dbReference type="RefSeq" id="WP_283076639.1">
    <property type="nucleotide sequence ID" value="NZ_CP121671.1"/>
</dbReference>
<gene>
    <name evidence="1" type="ORF">P9989_20205</name>
</gene>
<dbReference type="SUPFAM" id="SSF54427">
    <property type="entry name" value="NTF2-like"/>
    <property type="match status" value="1"/>
</dbReference>
<dbReference type="Gene3D" id="3.10.450.50">
    <property type="match status" value="1"/>
</dbReference>
<evidence type="ECO:0000313" key="1">
    <source>
        <dbReference type="EMBL" id="WFT74643.1"/>
    </source>
</evidence>
<dbReference type="EMBL" id="CP121671">
    <property type="protein sequence ID" value="WFT74643.1"/>
    <property type="molecule type" value="Genomic_DNA"/>
</dbReference>
<accession>A0ABY8IWP5</accession>
<dbReference type="InterPro" id="IPR032710">
    <property type="entry name" value="NTF2-like_dom_sf"/>
</dbReference>
<name>A0ABY8IWP5_9BACI</name>
<proteinExistence type="predicted"/>
<protein>
    <submittedName>
        <fullName evidence="1">SgcJ/EcaC family oxidoreductase</fullName>
    </submittedName>
</protein>
<keyword evidence="2" id="KW-1185">Reference proteome</keyword>
<organism evidence="1 2">
    <name type="scientific">Halobacillus naozhouensis</name>
    <dbReference type="NCBI Taxonomy" id="554880"/>
    <lineage>
        <taxon>Bacteria</taxon>
        <taxon>Bacillati</taxon>
        <taxon>Bacillota</taxon>
        <taxon>Bacilli</taxon>
        <taxon>Bacillales</taxon>
        <taxon>Bacillaceae</taxon>
        <taxon>Halobacillus</taxon>
    </lineage>
</organism>
<dbReference type="NCBIfam" id="TIGR02246">
    <property type="entry name" value="SgcJ/EcaC family oxidoreductase"/>
    <property type="match status" value="1"/>
</dbReference>
<sequence>MDNTRIKEEVTDLYQKLIRAWNNRSAKGMADLYTETGEQIGFDGSLLAGPDEISTHLSEIFAQHPTPPFTSKVKEVRLLGEESAVLRAIVGMVPPGKSELNPELNAHQTLMAVKINHEWKVELFQNTPAQYHGRPDLAENMTEELKNTSN</sequence>
<dbReference type="Proteomes" id="UP001221597">
    <property type="component" value="Chromosome"/>
</dbReference>
<reference evidence="1 2" key="1">
    <citation type="submission" date="2023-04" db="EMBL/GenBank/DDBJ databases">
        <title>Genome sequence of Halobacillus naozhouensis KACC 21980.</title>
        <authorList>
            <person name="Kim S."/>
            <person name="Heo J."/>
            <person name="Kwon S.-W."/>
        </authorList>
    </citation>
    <scope>NUCLEOTIDE SEQUENCE [LARGE SCALE GENOMIC DNA]</scope>
    <source>
        <strain evidence="1 2">KCTC 13234</strain>
    </source>
</reference>
<evidence type="ECO:0000313" key="2">
    <source>
        <dbReference type="Proteomes" id="UP001221597"/>
    </source>
</evidence>
<dbReference type="InterPro" id="IPR011944">
    <property type="entry name" value="Steroid_delta5-4_isomerase"/>
</dbReference>